<keyword evidence="6" id="KW-1185">Reference proteome</keyword>
<gene>
    <name evidence="5" type="ORF">NJ959_04320</name>
</gene>
<dbReference type="RefSeq" id="WP_254010513.1">
    <property type="nucleotide sequence ID" value="NZ_JAMZMM010000024.1"/>
</dbReference>
<proteinExistence type="inferred from homology"/>
<dbReference type="GO" id="GO:0004553">
    <property type="term" value="F:hydrolase activity, hydrolyzing O-glycosyl compounds"/>
    <property type="evidence" value="ECO:0007669"/>
    <property type="project" value="InterPro"/>
</dbReference>
<dbReference type="GO" id="GO:0005975">
    <property type="term" value="P:carbohydrate metabolic process"/>
    <property type="evidence" value="ECO:0007669"/>
    <property type="project" value="InterPro"/>
</dbReference>
<feature type="compositionally biased region" description="Low complexity" evidence="4">
    <location>
        <begin position="74"/>
        <end position="91"/>
    </location>
</feature>
<evidence type="ECO:0000256" key="4">
    <source>
        <dbReference type="SAM" id="MobiDB-lite"/>
    </source>
</evidence>
<evidence type="ECO:0000256" key="2">
    <source>
        <dbReference type="ARBA" id="ARBA00022801"/>
    </source>
</evidence>
<dbReference type="InterPro" id="IPR012341">
    <property type="entry name" value="6hp_glycosidase-like_sf"/>
</dbReference>
<sequence>MLGLIAVLKFRHFSEERQKLKGKRLNTFFPIPHSPFSIPLLWATVIAISGNLGGCVSISLKEGPKTPSSPLPTPTETVPLSTPTETVTESPIVSVPKLPPSTANRDILEQSWVIYRQQFIQEDGRVIDYQASDRSTSEGQAYAMLRAVLIDDPTTFALTLKWAENNLHRLDPQGKPIDQLWVWLWGKEKEKWGAIDRNFASDADIDAITALILAYRRWHRPEYLNLAQLKLRDLWEYSTIEVAGGKRYLLPGPKEAFVPTPSTIYFNPSYLAPYAFRLFAQVDPQRNWLSLVESSYQILEQSSKVSKAGLPSDWIALDTQTGKFQPLPPDSKLKSLYSFDAYRVWWRVAWDAELFQSPEGLSYLKVATQHLQKLLRQPGNIPAQIDLQGKSIVNYEATSQYAMLYPALRLIDPKMAEELLQKKLLPRYNEGIWDDQSSYYTQNLAWLGLLPTQAIDPKLLQK</sequence>
<evidence type="ECO:0000256" key="1">
    <source>
        <dbReference type="ARBA" id="ARBA00009209"/>
    </source>
</evidence>
<accession>A0AAE3GPV1</accession>
<reference evidence="5" key="1">
    <citation type="submission" date="2022-06" db="EMBL/GenBank/DDBJ databases">
        <title>New cyanobacteria of genus Symplocastrum in benthos of Lake Baikal.</title>
        <authorList>
            <person name="Sorokovikova E."/>
            <person name="Tikhonova I."/>
            <person name="Krasnopeev A."/>
            <person name="Evseev P."/>
            <person name="Gladkikh A."/>
            <person name="Belykh O."/>
        </authorList>
    </citation>
    <scope>NUCLEOTIDE SEQUENCE</scope>
    <source>
        <strain evidence="5">BBK-W-15</strain>
    </source>
</reference>
<dbReference type="InterPro" id="IPR008928">
    <property type="entry name" value="6-hairpin_glycosidase_sf"/>
</dbReference>
<organism evidence="5 6">
    <name type="scientific">Limnofasciculus baicalensis BBK-W-15</name>
    <dbReference type="NCBI Taxonomy" id="2699891"/>
    <lineage>
        <taxon>Bacteria</taxon>
        <taxon>Bacillati</taxon>
        <taxon>Cyanobacteriota</taxon>
        <taxon>Cyanophyceae</taxon>
        <taxon>Coleofasciculales</taxon>
        <taxon>Coleofasciculaceae</taxon>
        <taxon>Limnofasciculus</taxon>
        <taxon>Limnofasciculus baicalensis</taxon>
    </lineage>
</organism>
<name>A0AAE3GPV1_9CYAN</name>
<evidence type="ECO:0000313" key="6">
    <source>
        <dbReference type="Proteomes" id="UP001204953"/>
    </source>
</evidence>
<keyword evidence="3" id="KW-0326">Glycosidase</keyword>
<dbReference type="EMBL" id="JAMZMM010000024">
    <property type="protein sequence ID" value="MCP2727703.1"/>
    <property type="molecule type" value="Genomic_DNA"/>
</dbReference>
<feature type="region of interest" description="Disordered" evidence="4">
    <location>
        <begin position="63"/>
        <end position="95"/>
    </location>
</feature>
<protein>
    <submittedName>
        <fullName evidence="5">Glycosyl hydrolase family 8</fullName>
    </submittedName>
</protein>
<comment type="similarity">
    <text evidence="1">Belongs to the glycosyl hydrolase 8 (cellulase D) family.</text>
</comment>
<evidence type="ECO:0000313" key="5">
    <source>
        <dbReference type="EMBL" id="MCP2727703.1"/>
    </source>
</evidence>
<dbReference type="Proteomes" id="UP001204953">
    <property type="component" value="Unassembled WGS sequence"/>
</dbReference>
<keyword evidence="2 5" id="KW-0378">Hydrolase</keyword>
<comment type="caution">
    <text evidence="5">The sequence shown here is derived from an EMBL/GenBank/DDBJ whole genome shotgun (WGS) entry which is preliminary data.</text>
</comment>
<dbReference type="AlphaFoldDB" id="A0AAE3GPV1"/>
<evidence type="ECO:0000256" key="3">
    <source>
        <dbReference type="ARBA" id="ARBA00023295"/>
    </source>
</evidence>
<dbReference type="PRINTS" id="PR00735">
    <property type="entry name" value="GLHYDRLASE8"/>
</dbReference>
<dbReference type="Gene3D" id="1.50.10.10">
    <property type="match status" value="1"/>
</dbReference>
<dbReference type="SUPFAM" id="SSF48208">
    <property type="entry name" value="Six-hairpin glycosidases"/>
    <property type="match status" value="1"/>
</dbReference>
<dbReference type="InterPro" id="IPR002037">
    <property type="entry name" value="Glyco_hydro_8"/>
</dbReference>
<dbReference type="Pfam" id="PF01270">
    <property type="entry name" value="Glyco_hydro_8"/>
    <property type="match status" value="1"/>
</dbReference>